<dbReference type="Pfam" id="PF08722">
    <property type="entry name" value="Tn7_TnsA-like_N"/>
    <property type="match status" value="1"/>
</dbReference>
<dbReference type="EMBL" id="AP019308">
    <property type="protein sequence ID" value="BBH20268.1"/>
    <property type="molecule type" value="Genomic_DNA"/>
</dbReference>
<feature type="domain" description="TnsA endonuclease N-terminal" evidence="1">
    <location>
        <begin position="46"/>
        <end position="128"/>
    </location>
</feature>
<accession>A0A3G9J8U3</accession>
<keyword evidence="3" id="KW-1185">Reference proteome</keyword>
<reference evidence="2 3" key="1">
    <citation type="submission" date="2018-11" db="EMBL/GenBank/DDBJ databases">
        <title>Complete genome sequence of Paenibacillus baekrokdamisoli strain KCTC 33723.</title>
        <authorList>
            <person name="Kang S.W."/>
            <person name="Lee K.C."/>
            <person name="Kim K.K."/>
            <person name="Kim J.S."/>
            <person name="Kim D.S."/>
            <person name="Ko S.H."/>
            <person name="Yang S.H."/>
            <person name="Lee J.S."/>
        </authorList>
    </citation>
    <scope>NUCLEOTIDE SEQUENCE [LARGE SCALE GENOMIC DNA]</scope>
    <source>
        <strain evidence="2 3">KCTC 33723</strain>
    </source>
</reference>
<dbReference type="KEGG" id="pbk:Back11_16130"/>
<proteinExistence type="predicted"/>
<evidence type="ECO:0000313" key="2">
    <source>
        <dbReference type="EMBL" id="BBH20268.1"/>
    </source>
</evidence>
<dbReference type="InterPro" id="IPR014833">
    <property type="entry name" value="TnsA_N"/>
</dbReference>
<evidence type="ECO:0000313" key="3">
    <source>
        <dbReference type="Proteomes" id="UP000275368"/>
    </source>
</evidence>
<sequence length="221" mass="26225">MYTPIPMKRSTRYGNNYWEAFSIKMNRDVRFFSDLEYDHWILVEADSDIVAFCEQPKRIQVEWQGDLVESIFDMWIQCMNGTECFLEVKYASELDPKDKRFSPRSYKQTNAQAKWCQENGFNHLIRTDKDIRSNLIYLNNLKTIIPYIQQRPVLVETVQYQIMKVLSKTSKTTIDEIEQALPVLGRQRIRETVYQLIYRGMIDSTITHKPLDSKTEVWSNA</sequence>
<gene>
    <name evidence="2" type="ORF">Back11_16130</name>
</gene>
<dbReference type="Proteomes" id="UP000275368">
    <property type="component" value="Chromosome"/>
</dbReference>
<dbReference type="AlphaFoldDB" id="A0A3G9J8U3"/>
<protein>
    <recommendedName>
        <fullName evidence="1">TnsA endonuclease N-terminal domain-containing protein</fullName>
    </recommendedName>
</protein>
<organism evidence="2 3">
    <name type="scientific">Paenibacillus baekrokdamisoli</name>
    <dbReference type="NCBI Taxonomy" id="1712516"/>
    <lineage>
        <taxon>Bacteria</taxon>
        <taxon>Bacillati</taxon>
        <taxon>Bacillota</taxon>
        <taxon>Bacilli</taxon>
        <taxon>Bacillales</taxon>
        <taxon>Paenibacillaceae</taxon>
        <taxon>Paenibacillus</taxon>
    </lineage>
</organism>
<evidence type="ECO:0000259" key="1">
    <source>
        <dbReference type="Pfam" id="PF08722"/>
    </source>
</evidence>
<name>A0A3G9J8U3_9BACL</name>